<name>A0ABP0GVE7_CLALP</name>
<reference evidence="1 2" key="1">
    <citation type="submission" date="2024-02" db="EMBL/GenBank/DDBJ databases">
        <authorList>
            <person name="Daric V."/>
            <person name="Darras S."/>
        </authorList>
    </citation>
    <scope>NUCLEOTIDE SEQUENCE [LARGE SCALE GENOMIC DNA]</scope>
</reference>
<protein>
    <submittedName>
        <fullName evidence="1">Uncharacterized protein</fullName>
    </submittedName>
</protein>
<organism evidence="1 2">
    <name type="scientific">Clavelina lepadiformis</name>
    <name type="common">Light-bulb sea squirt</name>
    <name type="synonym">Ascidia lepadiformis</name>
    <dbReference type="NCBI Taxonomy" id="159417"/>
    <lineage>
        <taxon>Eukaryota</taxon>
        <taxon>Metazoa</taxon>
        <taxon>Chordata</taxon>
        <taxon>Tunicata</taxon>
        <taxon>Ascidiacea</taxon>
        <taxon>Aplousobranchia</taxon>
        <taxon>Clavelinidae</taxon>
        <taxon>Clavelina</taxon>
    </lineage>
</organism>
<comment type="caution">
    <text evidence="1">The sequence shown here is derived from an EMBL/GenBank/DDBJ whole genome shotgun (WGS) entry which is preliminary data.</text>
</comment>
<keyword evidence="2" id="KW-1185">Reference proteome</keyword>
<gene>
    <name evidence="1" type="ORF">CVLEPA_LOCUS28836</name>
</gene>
<sequence length="112" mass="12206">MSDVQGQLDLNVMVYEITQITPKGILGDILKGRAYGDVVEDDGPIFKLVEIISRAPAIYWSTGSGVLLPPVVGRRMIRIQLLGPSEEDDLNRISRTLMEVTGAIIAAPEGDR</sequence>
<evidence type="ECO:0000313" key="2">
    <source>
        <dbReference type="Proteomes" id="UP001642483"/>
    </source>
</evidence>
<evidence type="ECO:0000313" key="1">
    <source>
        <dbReference type="EMBL" id="CAK8695577.1"/>
    </source>
</evidence>
<accession>A0ABP0GVE7</accession>
<dbReference type="Proteomes" id="UP001642483">
    <property type="component" value="Unassembled WGS sequence"/>
</dbReference>
<dbReference type="EMBL" id="CAWYQH010000152">
    <property type="protein sequence ID" value="CAK8695577.1"/>
    <property type="molecule type" value="Genomic_DNA"/>
</dbReference>
<proteinExistence type="predicted"/>